<feature type="compositionally biased region" description="Low complexity" evidence="1">
    <location>
        <begin position="1"/>
        <end position="14"/>
    </location>
</feature>
<evidence type="ECO:0000313" key="2">
    <source>
        <dbReference type="EMBL" id="MFB9466247.1"/>
    </source>
</evidence>
<sequence length="125" mass="12956">MTVRGLRPAHPGPARRADRRPGALTAAIGRSGTAYARLDFARAREIDAATLPLLTETAGARHPLTPACTANLALGLGALGRGAEADAARATAVEGLSAALGADRPWLMATRQRRRVECGLALPAR</sequence>
<proteinExistence type="predicted"/>
<evidence type="ECO:0000256" key="1">
    <source>
        <dbReference type="SAM" id="MobiDB-lite"/>
    </source>
</evidence>
<feature type="region of interest" description="Disordered" evidence="1">
    <location>
        <begin position="1"/>
        <end position="23"/>
    </location>
</feature>
<comment type="caution">
    <text evidence="2">The sequence shown here is derived from an EMBL/GenBank/DDBJ whole genome shotgun (WGS) entry which is preliminary data.</text>
</comment>
<reference evidence="2 3" key="1">
    <citation type="submission" date="2024-09" db="EMBL/GenBank/DDBJ databases">
        <authorList>
            <person name="Sun Q."/>
            <person name="Mori K."/>
        </authorList>
    </citation>
    <scope>NUCLEOTIDE SEQUENCE [LARGE SCALE GENOMIC DNA]</scope>
    <source>
        <strain evidence="2 3">JCM 6917</strain>
    </source>
</reference>
<organism evidence="2 3">
    <name type="scientific">Streptomyces cinereospinus</name>
    <dbReference type="NCBI Taxonomy" id="285561"/>
    <lineage>
        <taxon>Bacteria</taxon>
        <taxon>Bacillati</taxon>
        <taxon>Actinomycetota</taxon>
        <taxon>Actinomycetes</taxon>
        <taxon>Kitasatosporales</taxon>
        <taxon>Streptomycetaceae</taxon>
        <taxon>Streptomyces</taxon>
    </lineage>
</organism>
<dbReference type="RefSeq" id="WP_381349125.1">
    <property type="nucleotide sequence ID" value="NZ_JBHMCY010000064.1"/>
</dbReference>
<protein>
    <recommendedName>
        <fullName evidence="4">Tetratricopeptide repeat protein</fullName>
    </recommendedName>
</protein>
<evidence type="ECO:0000313" key="3">
    <source>
        <dbReference type="Proteomes" id="UP001589709"/>
    </source>
</evidence>
<dbReference type="Gene3D" id="1.25.40.10">
    <property type="entry name" value="Tetratricopeptide repeat domain"/>
    <property type="match status" value="1"/>
</dbReference>
<accession>A0ABV5N7R7</accession>
<name>A0ABV5N7R7_9ACTN</name>
<dbReference type="EMBL" id="JBHMCY010000064">
    <property type="protein sequence ID" value="MFB9466247.1"/>
    <property type="molecule type" value="Genomic_DNA"/>
</dbReference>
<dbReference type="Proteomes" id="UP001589709">
    <property type="component" value="Unassembled WGS sequence"/>
</dbReference>
<dbReference type="InterPro" id="IPR011990">
    <property type="entry name" value="TPR-like_helical_dom_sf"/>
</dbReference>
<evidence type="ECO:0008006" key="4">
    <source>
        <dbReference type="Google" id="ProtNLM"/>
    </source>
</evidence>
<keyword evidence="3" id="KW-1185">Reference proteome</keyword>
<gene>
    <name evidence="2" type="ORF">ACFF45_26920</name>
</gene>